<evidence type="ECO:0000313" key="7">
    <source>
        <dbReference type="Proteomes" id="UP001382455"/>
    </source>
</evidence>
<evidence type="ECO:0000256" key="2">
    <source>
        <dbReference type="ARBA" id="ARBA00022490"/>
    </source>
</evidence>
<dbReference type="Pfam" id="PF00756">
    <property type="entry name" value="Esterase"/>
    <property type="match status" value="1"/>
</dbReference>
<dbReference type="InterPro" id="IPR050583">
    <property type="entry name" value="Mycobacterial_A85_antigen"/>
</dbReference>
<sequence length="534" mass="61183">MSDNANHSHYMGLIMFRFGVYLYFLLSAGVCFASTVGKPHEFFHSIKLKKDQYITGEFSFSQPFIKAELIDENERLVRVLAKQQSTFKLYLLAQREQQYKVRVISANKNLATINLSEPISQPAVSDNETLLSPIMQSLVTRLKGNYKVKVVDDFWRNVEKEGTPLVEYEQTDALVTFLWRGARHNVRLFGAPFGSHQDLEKIEGTDIWFKTYRLPTDSLISYQLAPDVPHVPNQPRASRIAIMATKQQDPLNPKTWQFEGTDKYATHSILKLKDTKHSPYLRDVSENFYSLTQHTIASIRLNNTRDIAIYKHKDATPQSPIILFFDGKNYQSKLKVPNTLTNLVNDKKIPPVNAVFVSNVSRKTRGQELPPNPDFAWFMANELMPWLTKKGLSPSAQNTVLSGSSFGGLASMYVAMQYPDVFGNVLSQSGSFWWSPREGSKEQTEPQWLTRKIARDNYKKLSIYMNAGVFETGYFTIDILESNRHLRDVLNAKGYTVKYHEFSGGHDSYVWRNELADGLIYLLTNRKIINDEVK</sequence>
<dbReference type="SUPFAM" id="SSF81296">
    <property type="entry name" value="E set domains"/>
    <property type="match status" value="1"/>
</dbReference>
<dbReference type="PANTHER" id="PTHR48098">
    <property type="entry name" value="ENTEROCHELIN ESTERASE-RELATED"/>
    <property type="match status" value="1"/>
</dbReference>
<dbReference type="Gene3D" id="2.60.40.10">
    <property type="entry name" value="Immunoglobulins"/>
    <property type="match status" value="1"/>
</dbReference>
<keyword evidence="3 6" id="KW-0378">Hydrolase</keyword>
<proteinExistence type="inferred from homology"/>
<dbReference type="PANTHER" id="PTHR48098:SF3">
    <property type="entry name" value="IRON(III) ENTEROBACTIN ESTERASE"/>
    <property type="match status" value="1"/>
</dbReference>
<evidence type="ECO:0000313" key="6">
    <source>
        <dbReference type="EMBL" id="MEI4552171.1"/>
    </source>
</evidence>
<dbReference type="InterPro" id="IPR013783">
    <property type="entry name" value="Ig-like_fold"/>
</dbReference>
<protein>
    <submittedName>
        <fullName evidence="6">Alpha/beta hydrolase-fold protein</fullName>
    </submittedName>
</protein>
<gene>
    <name evidence="6" type="ORF">WAE96_21005</name>
</gene>
<organism evidence="6 7">
    <name type="scientific">Pseudoalteromonas spongiae</name>
    <dbReference type="NCBI Taxonomy" id="298657"/>
    <lineage>
        <taxon>Bacteria</taxon>
        <taxon>Pseudomonadati</taxon>
        <taxon>Pseudomonadota</taxon>
        <taxon>Gammaproteobacteria</taxon>
        <taxon>Alteromonadales</taxon>
        <taxon>Pseudoalteromonadaceae</taxon>
        <taxon>Pseudoalteromonas</taxon>
    </lineage>
</organism>
<keyword evidence="2" id="KW-0963">Cytoplasm</keyword>
<reference evidence="6 7" key="1">
    <citation type="submission" date="2023-12" db="EMBL/GenBank/DDBJ databases">
        <title>Friends and Foes: Symbiotic and Algicidal bacterial influence on Karenia brevis blooms.</title>
        <authorList>
            <person name="Fei C."/>
            <person name="Mohamed A.R."/>
            <person name="Booker A."/>
            <person name="Arshad M."/>
            <person name="Klass S."/>
            <person name="Ahn S."/>
            <person name="Gilbert P.M."/>
            <person name="Heil C.A."/>
            <person name="Martinez J.M."/>
            <person name="Amin S.A."/>
        </authorList>
    </citation>
    <scope>NUCLEOTIDE SEQUENCE [LARGE SCALE GENOMIC DNA]</scope>
    <source>
        <strain evidence="6 7">CE15</strain>
    </source>
</reference>
<feature type="domain" description="Enterochelin esterase N-terminal" evidence="5">
    <location>
        <begin position="175"/>
        <end position="274"/>
    </location>
</feature>
<dbReference type="InterPro" id="IPR000801">
    <property type="entry name" value="Esterase-like"/>
</dbReference>
<accession>A0ABU8EZ47</accession>
<comment type="subcellular location">
    <subcellularLocation>
        <location evidence="1">Cytoplasm</location>
    </subcellularLocation>
</comment>
<dbReference type="InterPro" id="IPR014756">
    <property type="entry name" value="Ig_E-set"/>
</dbReference>
<dbReference type="RefSeq" id="WP_336436997.1">
    <property type="nucleotide sequence ID" value="NZ_JBAWKS010000002.1"/>
</dbReference>
<evidence type="ECO:0000256" key="3">
    <source>
        <dbReference type="ARBA" id="ARBA00022801"/>
    </source>
</evidence>
<dbReference type="InterPro" id="IPR029058">
    <property type="entry name" value="AB_hydrolase_fold"/>
</dbReference>
<name>A0ABU8EZ47_9GAMM</name>
<dbReference type="Proteomes" id="UP001382455">
    <property type="component" value="Unassembled WGS sequence"/>
</dbReference>
<dbReference type="Gene3D" id="3.40.50.1820">
    <property type="entry name" value="alpha/beta hydrolase"/>
    <property type="match status" value="1"/>
</dbReference>
<keyword evidence="7" id="KW-1185">Reference proteome</keyword>
<evidence type="ECO:0000256" key="1">
    <source>
        <dbReference type="ARBA" id="ARBA00004496"/>
    </source>
</evidence>
<evidence type="ECO:0000256" key="4">
    <source>
        <dbReference type="ARBA" id="ARBA00024201"/>
    </source>
</evidence>
<dbReference type="GO" id="GO:0016787">
    <property type="term" value="F:hydrolase activity"/>
    <property type="evidence" value="ECO:0007669"/>
    <property type="project" value="UniProtKB-KW"/>
</dbReference>
<comment type="similarity">
    <text evidence="4">Belongs to the Fes family.</text>
</comment>
<dbReference type="EMBL" id="JBAWKS010000002">
    <property type="protein sequence ID" value="MEI4552171.1"/>
    <property type="molecule type" value="Genomic_DNA"/>
</dbReference>
<evidence type="ECO:0000259" key="5">
    <source>
        <dbReference type="Pfam" id="PF11806"/>
    </source>
</evidence>
<comment type="caution">
    <text evidence="6">The sequence shown here is derived from an EMBL/GenBank/DDBJ whole genome shotgun (WGS) entry which is preliminary data.</text>
</comment>
<dbReference type="Pfam" id="PF11806">
    <property type="entry name" value="Enterochelin_N"/>
    <property type="match status" value="1"/>
</dbReference>
<dbReference type="InterPro" id="IPR021764">
    <property type="entry name" value="Enterochelin_esterase_N"/>
</dbReference>
<dbReference type="SUPFAM" id="SSF53474">
    <property type="entry name" value="alpha/beta-Hydrolases"/>
    <property type="match status" value="1"/>
</dbReference>